<keyword evidence="11" id="KW-0675">Receptor</keyword>
<keyword evidence="14" id="KW-0175">Coiled coil</keyword>
<evidence type="ECO:0000256" key="7">
    <source>
        <dbReference type="ARBA" id="ARBA00022737"/>
    </source>
</evidence>
<evidence type="ECO:0000256" key="13">
    <source>
        <dbReference type="ARBA" id="ARBA00023198"/>
    </source>
</evidence>
<dbReference type="InterPro" id="IPR003591">
    <property type="entry name" value="Leu-rich_rpt_typical-subtyp"/>
</dbReference>
<accession>A0AAW0MFY6</accession>
<dbReference type="Proteomes" id="UP001460270">
    <property type="component" value="Unassembled WGS sequence"/>
</dbReference>
<dbReference type="GO" id="GO:0038023">
    <property type="term" value="F:signaling receptor activity"/>
    <property type="evidence" value="ECO:0007669"/>
    <property type="project" value="TreeGrafter"/>
</dbReference>
<protein>
    <recommendedName>
        <fullName evidence="20">TIR domain-containing protein</fullName>
    </recommendedName>
</protein>
<feature type="region of interest" description="Disordered" evidence="15">
    <location>
        <begin position="256"/>
        <end position="285"/>
    </location>
</feature>
<comment type="subcellular location">
    <subcellularLocation>
        <location evidence="1">Membrane</location>
        <topology evidence="1">Single-pass type I membrane protein</topology>
    </subcellularLocation>
</comment>
<feature type="region of interest" description="Disordered" evidence="15">
    <location>
        <begin position="358"/>
        <end position="421"/>
    </location>
</feature>
<comment type="similarity">
    <text evidence="2">Belongs to the Toll-like receptor family.</text>
</comment>
<evidence type="ECO:0000259" key="17">
    <source>
        <dbReference type="PROSITE" id="PS50871"/>
    </source>
</evidence>
<evidence type="ECO:0000313" key="19">
    <source>
        <dbReference type="Proteomes" id="UP001460270"/>
    </source>
</evidence>
<evidence type="ECO:0000256" key="5">
    <source>
        <dbReference type="ARBA" id="ARBA00022692"/>
    </source>
</evidence>
<dbReference type="SMART" id="SM00365">
    <property type="entry name" value="LRR_SD22"/>
    <property type="match status" value="7"/>
</dbReference>
<feature type="domain" description="TIR" evidence="16">
    <location>
        <begin position="1555"/>
        <end position="1696"/>
    </location>
</feature>
<dbReference type="FunFam" id="3.40.50.10140:FF:000001">
    <property type="entry name" value="Toll-like receptor 2"/>
    <property type="match status" value="1"/>
</dbReference>
<feature type="compositionally biased region" description="Polar residues" evidence="15">
    <location>
        <begin position="358"/>
        <end position="367"/>
    </location>
</feature>
<dbReference type="InterPro" id="IPR000483">
    <property type="entry name" value="Cys-rich_flank_reg_C"/>
</dbReference>
<evidence type="ECO:0000256" key="14">
    <source>
        <dbReference type="SAM" id="Coils"/>
    </source>
</evidence>
<evidence type="ECO:0000256" key="2">
    <source>
        <dbReference type="ARBA" id="ARBA00009634"/>
    </source>
</evidence>
<evidence type="ECO:0000256" key="4">
    <source>
        <dbReference type="ARBA" id="ARBA00022614"/>
    </source>
</evidence>
<evidence type="ECO:0000256" key="15">
    <source>
        <dbReference type="SAM" id="MobiDB-lite"/>
    </source>
</evidence>
<evidence type="ECO:0000256" key="10">
    <source>
        <dbReference type="ARBA" id="ARBA00023136"/>
    </source>
</evidence>
<dbReference type="PROSITE" id="PS51450">
    <property type="entry name" value="LRR"/>
    <property type="match status" value="5"/>
</dbReference>
<dbReference type="EMBL" id="JBBPFD010000432">
    <property type="protein sequence ID" value="KAK7878900.1"/>
    <property type="molecule type" value="Genomic_DNA"/>
</dbReference>
<dbReference type="SMART" id="SM00369">
    <property type="entry name" value="LRR_TYP"/>
    <property type="match status" value="13"/>
</dbReference>
<dbReference type="Pfam" id="PF01582">
    <property type="entry name" value="TIR"/>
    <property type="match status" value="1"/>
</dbReference>
<evidence type="ECO:0000256" key="9">
    <source>
        <dbReference type="ARBA" id="ARBA00022989"/>
    </source>
</evidence>
<dbReference type="GO" id="GO:0002224">
    <property type="term" value="P:toll-like receptor signaling pathway"/>
    <property type="evidence" value="ECO:0007669"/>
    <property type="project" value="TreeGrafter"/>
</dbReference>
<dbReference type="InterPro" id="IPR022070">
    <property type="entry name" value="Caprin-1_C"/>
</dbReference>
<keyword evidence="10" id="KW-0472">Membrane</keyword>
<proteinExistence type="inferred from homology"/>
<keyword evidence="19" id="KW-1185">Reference proteome</keyword>
<dbReference type="Pfam" id="PF12287">
    <property type="entry name" value="Caprin-1_C"/>
    <property type="match status" value="1"/>
</dbReference>
<keyword evidence="6" id="KW-0732">Signal</keyword>
<keyword evidence="7" id="KW-0677">Repeat</keyword>
<name>A0AAW0MFY6_9GOBI</name>
<dbReference type="InterPro" id="IPR035897">
    <property type="entry name" value="Toll_tir_struct_dom_sf"/>
</dbReference>
<reference evidence="19" key="1">
    <citation type="submission" date="2024-04" db="EMBL/GenBank/DDBJ databases">
        <title>Salinicola lusitanus LLJ914,a marine bacterium isolated from the Okinawa Trough.</title>
        <authorList>
            <person name="Li J."/>
        </authorList>
    </citation>
    <scope>NUCLEOTIDE SEQUENCE [LARGE SCALE GENOMIC DNA]</scope>
</reference>
<dbReference type="GO" id="GO:0006954">
    <property type="term" value="P:inflammatory response"/>
    <property type="evidence" value="ECO:0007669"/>
    <property type="project" value="UniProtKB-KW"/>
</dbReference>
<dbReference type="Gene3D" id="3.80.10.10">
    <property type="entry name" value="Ribonuclease Inhibitor"/>
    <property type="match status" value="4"/>
</dbReference>
<dbReference type="InterPro" id="IPR000157">
    <property type="entry name" value="TIR_dom"/>
</dbReference>
<keyword evidence="12" id="KW-0325">Glycoprotein</keyword>
<keyword evidence="3" id="KW-0399">Innate immunity</keyword>
<dbReference type="GO" id="GO:0045087">
    <property type="term" value="P:innate immune response"/>
    <property type="evidence" value="ECO:0007669"/>
    <property type="project" value="UniProtKB-KW"/>
</dbReference>
<dbReference type="GO" id="GO:0005886">
    <property type="term" value="C:plasma membrane"/>
    <property type="evidence" value="ECO:0007669"/>
    <property type="project" value="TreeGrafter"/>
</dbReference>
<dbReference type="PROSITE" id="PS50871">
    <property type="entry name" value="C1Q"/>
    <property type="match status" value="1"/>
</dbReference>
<dbReference type="PANTHER" id="PTHR24365:SF522">
    <property type="entry name" value="LOW QUALITY PROTEIN: TOLL-LIKE RECEPTOR 13-RELATED"/>
    <property type="match status" value="1"/>
</dbReference>
<feature type="coiled-coil region" evidence="14">
    <location>
        <begin position="55"/>
        <end position="130"/>
    </location>
</feature>
<dbReference type="Gene3D" id="3.40.50.10140">
    <property type="entry name" value="Toll/interleukin-1 receptor homology (TIR) domain"/>
    <property type="match status" value="1"/>
</dbReference>
<feature type="domain" description="C1q" evidence="17">
    <location>
        <begin position="673"/>
        <end position="814"/>
    </location>
</feature>
<dbReference type="SMART" id="SM00110">
    <property type="entry name" value="C1Q"/>
    <property type="match status" value="1"/>
</dbReference>
<dbReference type="SUPFAM" id="SSF52058">
    <property type="entry name" value="L domain-like"/>
    <property type="match status" value="2"/>
</dbReference>
<evidence type="ECO:0000256" key="1">
    <source>
        <dbReference type="ARBA" id="ARBA00004479"/>
    </source>
</evidence>
<dbReference type="InterPro" id="IPR001073">
    <property type="entry name" value="C1q_dom"/>
</dbReference>
<evidence type="ECO:0000256" key="3">
    <source>
        <dbReference type="ARBA" id="ARBA00022588"/>
    </source>
</evidence>
<dbReference type="Pfam" id="PF00386">
    <property type="entry name" value="C1q"/>
    <property type="match status" value="1"/>
</dbReference>
<dbReference type="InterPro" id="IPR032675">
    <property type="entry name" value="LRR_dom_sf"/>
</dbReference>
<dbReference type="SMART" id="SM00082">
    <property type="entry name" value="LRRCT"/>
    <property type="match status" value="1"/>
</dbReference>
<evidence type="ECO:0000256" key="11">
    <source>
        <dbReference type="ARBA" id="ARBA00023170"/>
    </source>
</evidence>
<evidence type="ECO:0000256" key="12">
    <source>
        <dbReference type="ARBA" id="ARBA00023180"/>
    </source>
</evidence>
<keyword evidence="13" id="KW-0395">Inflammatory response</keyword>
<dbReference type="Pfam" id="PF18293">
    <property type="entry name" value="Caprin-1_dimer"/>
    <property type="match status" value="1"/>
</dbReference>
<dbReference type="Gene3D" id="2.60.120.40">
    <property type="match status" value="1"/>
</dbReference>
<evidence type="ECO:0000313" key="18">
    <source>
        <dbReference type="EMBL" id="KAK7878900.1"/>
    </source>
</evidence>
<evidence type="ECO:0008006" key="20">
    <source>
        <dbReference type="Google" id="ProtNLM"/>
    </source>
</evidence>
<evidence type="ECO:0000259" key="16">
    <source>
        <dbReference type="PROSITE" id="PS50104"/>
    </source>
</evidence>
<dbReference type="PANTHER" id="PTHR24365">
    <property type="entry name" value="TOLL-LIKE RECEPTOR"/>
    <property type="match status" value="1"/>
</dbReference>
<keyword evidence="8" id="KW-0391">Immunity</keyword>
<evidence type="ECO:0000256" key="8">
    <source>
        <dbReference type="ARBA" id="ARBA00022859"/>
    </source>
</evidence>
<evidence type="ECO:0000256" key="6">
    <source>
        <dbReference type="ARBA" id="ARBA00022729"/>
    </source>
</evidence>
<sequence>MVQLSPSLSLTPPPNDPCNKDDLLECHMTSPKGFPEQTETYPGYENYIENGLICLKHKVRNLEKKKIKLEEYRQKLKRGEILNKDQMACVEKYEEVLHHLSFAQDLQRTLDSLTQNLLRAQRKAVKKEQTLRSDSERSRLSSVLQLQQVLQSLNRDQVQSDLVSGLNQAPKVPLRTLQNLSQLRPLLGLTRDYTLSLSEQMERAAGLFIDLLNAKDKPVVGSTFKELKEELNVLVKSPYFSSLRLEATDSEDLKSISFSEGPRASGPLDSAHDESSNLKSKPWRGGAALVPKNQACVKRPGETKRKKERRMRREENFRPCVDLQMPVEVLSLPTDSQLRRQSLEELLNSTHGAFSFMQDSVLDSDSPSRPHYRLRRRLSGSPSPLAQLDHRSPGSPLPKTLQSTPLPTRRPEPKVSITNGDLSLNSDLDLPKHPKVRFSGFSLVFCLDSVSQVFLSPPVFRSEPTLSAIDNKCTPKSPALVLVNPALSCSPQTFTTPPSRRALPSAHFSKMHTVFKVNRTLPPTEFSTAVSPELETGVSSISTQTPPEFAPPEDDMVFTDYSPGSFLSPSQSGKRPSPFQRPQTPQALLQRTGHFYTTKVKGQPHNLAENHTLDKFLLTGAGRHLSSTGLCLIFSGSVDASLLPHSASTSLHMPPPTGPHTTPVLPLPLYPLPRPLRVAFTASRTANFAPGNLDQPIVFDQLHSNLGDVYDPHIGRFTCPAPGTYVFLFHILKLAINVPLYVNLMRNDEVMVSAYANDGAPDHETASNHAILPLYQGDQVWLRLHRGASTGARGTVFRMDLSFSILVALLLLPGPVRLYSLHNCTLDLDNPLIVYCKDPRLSTIPSDIPKSTVFLSVSRCRLQTIQKNNFTGLSNLQILDLHQNFISDIQDSSFSDLSLLTELSLLKNQLMELTDYMFDGLYNLTILRLGQNKIYRISQFAFRPLRRLQSVYLSDNFLSRPGDIVNIASFSSSLAEIDLTNNAFTSFGNLFSPLNLTDLNLSSTPLTRFWLHSDTFPRLETLSLSSISSELQWDVSNKAFLKSLQTLDLSWTNFSLETYKSIFQSVDSLKDLILQGVEHLDKHLLELACGIRSLQKLDLRLNSISQLPSSYLQSCDQLSHLDISRNFLKDSSKLDLHMLTRLSWLDIGSNLLTSVPLAVRNMSSLTALSLSSNHIREIQCVDFSNMQLLTELYLGNNRLKELSSCTFQGLQRLQKLNIEANAIRRFNNTFGTSLSNLLVLSASGNQIGKLQKGDFKNLRSLTDLELDSSKGAFVQKGAFDGLSQLRSLSCSPRLHHSSSQTIFNPVVTNSTLRHPVFNLPFLQKLHLSVSGCFLFPQGFLAGLDNLQLFSSTYFYCIYNESETFRHMPSLLNLVMRKNQVWIPNAHLFQPIAAHLQSLDLSDNQLKSMDFLLEANLTHLQKLILANNQLSVINEKVFEALPSLQYLDLSQNPFACNCSNADFIHWTIFNRQVYVDGAFQYQCASPPSHQGLLLLDYNARSCWESVAFLCFVSSSALVLLTLLCSFIHHFLRISLLYSFYLLRAFLCHRQREGCAELYDAFVSYSVHDEEWVYKELVPELEERQGWRLCLHHRDFQPGKAILENITDAIYSSRKTLCVISSKYLHSEWCSREIQMASFRLLDEKKDVLVLLFLEELSSNQLSSFFRMRKLLRKRTYLSWSGARGHRGLFWERVRHALQSGAELPAEGLLPANA</sequence>
<dbReference type="PROSITE" id="PS50104">
    <property type="entry name" value="TIR"/>
    <property type="match status" value="1"/>
</dbReference>
<dbReference type="SMART" id="SM00255">
    <property type="entry name" value="TIR"/>
    <property type="match status" value="1"/>
</dbReference>
<dbReference type="InterPro" id="IPR041637">
    <property type="entry name" value="Caprin-1_dimer"/>
</dbReference>
<dbReference type="PRINTS" id="PR01537">
    <property type="entry name" value="INTRLKN1R1F"/>
</dbReference>
<dbReference type="SUPFAM" id="SSF52200">
    <property type="entry name" value="Toll/Interleukin receptor TIR domain"/>
    <property type="match status" value="1"/>
</dbReference>
<keyword evidence="5" id="KW-0812">Transmembrane</keyword>
<gene>
    <name evidence="18" type="ORF">WMY93_030834</name>
</gene>
<organism evidence="18 19">
    <name type="scientific">Mugilogobius chulae</name>
    <name type="common">yellowstripe goby</name>
    <dbReference type="NCBI Taxonomy" id="88201"/>
    <lineage>
        <taxon>Eukaryota</taxon>
        <taxon>Metazoa</taxon>
        <taxon>Chordata</taxon>
        <taxon>Craniata</taxon>
        <taxon>Vertebrata</taxon>
        <taxon>Euteleostomi</taxon>
        <taxon>Actinopterygii</taxon>
        <taxon>Neopterygii</taxon>
        <taxon>Teleostei</taxon>
        <taxon>Neoteleostei</taxon>
        <taxon>Acanthomorphata</taxon>
        <taxon>Gobiaria</taxon>
        <taxon>Gobiiformes</taxon>
        <taxon>Gobioidei</taxon>
        <taxon>Gobiidae</taxon>
        <taxon>Gobionellinae</taxon>
        <taxon>Mugilogobius</taxon>
    </lineage>
</organism>
<keyword evidence="4" id="KW-0433">Leucine-rich repeat</keyword>
<dbReference type="PRINTS" id="PR00007">
    <property type="entry name" value="COMPLEMNTC1Q"/>
</dbReference>
<dbReference type="InterPro" id="IPR001611">
    <property type="entry name" value="Leu-rich_rpt"/>
</dbReference>
<keyword evidence="9" id="KW-1133">Transmembrane helix</keyword>
<dbReference type="Pfam" id="PF13855">
    <property type="entry name" value="LRR_8"/>
    <property type="match status" value="4"/>
</dbReference>
<dbReference type="SUPFAM" id="SSF49842">
    <property type="entry name" value="TNF-like"/>
    <property type="match status" value="1"/>
</dbReference>
<dbReference type="InterPro" id="IPR008983">
    <property type="entry name" value="Tumour_necrosis_fac-like_dom"/>
</dbReference>
<comment type="caution">
    <text evidence="18">The sequence shown here is derived from an EMBL/GenBank/DDBJ whole genome shotgun (WGS) entry which is preliminary data.</text>
</comment>